<evidence type="ECO:0000256" key="3">
    <source>
        <dbReference type="ARBA" id="ARBA00022692"/>
    </source>
</evidence>
<evidence type="ECO:0000256" key="1">
    <source>
        <dbReference type="ARBA" id="ARBA00004370"/>
    </source>
</evidence>
<evidence type="ECO:0000256" key="8">
    <source>
        <dbReference type="SAM" id="MobiDB-lite"/>
    </source>
</evidence>
<comment type="subcellular location">
    <subcellularLocation>
        <location evidence="1">Membrane</location>
    </subcellularLocation>
</comment>
<evidence type="ECO:0000256" key="6">
    <source>
        <dbReference type="ARBA" id="ARBA00023136"/>
    </source>
</evidence>
<feature type="coiled-coil region" evidence="7">
    <location>
        <begin position="500"/>
        <end position="591"/>
    </location>
</feature>
<dbReference type="PANTHER" id="PTHR17613">
    <property type="entry name" value="CEREBRAL PROTEIN-11-RELATED"/>
    <property type="match status" value="1"/>
</dbReference>
<proteinExistence type="inferred from homology"/>
<evidence type="ECO:0000256" key="5">
    <source>
        <dbReference type="ARBA" id="ARBA00023054"/>
    </source>
</evidence>
<gene>
    <name evidence="10" type="ORF">SSS_3342</name>
</gene>
<comment type="similarity">
    <text evidence="2">Belongs to the TEX28 family.</text>
</comment>
<keyword evidence="6 9" id="KW-0472">Membrane</keyword>
<reference evidence="11" key="3">
    <citation type="submission" date="2022-06" db="UniProtKB">
        <authorList>
            <consortium name="EnsemblMetazoa"/>
        </authorList>
    </citation>
    <scope>IDENTIFICATION</scope>
</reference>
<keyword evidence="5 7" id="KW-0175">Coiled coil</keyword>
<keyword evidence="3 9" id="KW-0812">Transmembrane</keyword>
<dbReference type="GO" id="GO:0012505">
    <property type="term" value="C:endomembrane system"/>
    <property type="evidence" value="ECO:0007669"/>
    <property type="project" value="TreeGrafter"/>
</dbReference>
<name>A0A834RBM0_SARSC</name>
<organism evidence="10">
    <name type="scientific">Sarcoptes scabiei</name>
    <name type="common">Itch mite</name>
    <name type="synonym">Acarus scabiei</name>
    <dbReference type="NCBI Taxonomy" id="52283"/>
    <lineage>
        <taxon>Eukaryota</taxon>
        <taxon>Metazoa</taxon>
        <taxon>Ecdysozoa</taxon>
        <taxon>Arthropoda</taxon>
        <taxon>Chelicerata</taxon>
        <taxon>Arachnida</taxon>
        <taxon>Acari</taxon>
        <taxon>Acariformes</taxon>
        <taxon>Sarcoptiformes</taxon>
        <taxon>Astigmata</taxon>
        <taxon>Psoroptidia</taxon>
        <taxon>Sarcoptoidea</taxon>
        <taxon>Sarcoptidae</taxon>
        <taxon>Sarcoptinae</taxon>
        <taxon>Sarcoptes</taxon>
    </lineage>
</organism>
<dbReference type="InterPro" id="IPR019394">
    <property type="entry name" value="TEX28/TMCC"/>
</dbReference>
<reference evidence="12" key="1">
    <citation type="journal article" date="2020" name="PLoS Negl. Trop. Dis.">
        <title>High-quality nuclear genome for Sarcoptes scabiei-A critical resource for a neglected parasite.</title>
        <authorList>
            <person name="Korhonen P.K."/>
            <person name="Gasser R.B."/>
            <person name="Ma G."/>
            <person name="Wang T."/>
            <person name="Stroehlein A.J."/>
            <person name="Young N.D."/>
            <person name="Ang C.S."/>
            <person name="Fernando D.D."/>
            <person name="Lu H.C."/>
            <person name="Taylor S."/>
            <person name="Reynolds S.L."/>
            <person name="Mofiz E."/>
            <person name="Najaraj S.H."/>
            <person name="Gowda H."/>
            <person name="Madugundu A."/>
            <person name="Renuse S."/>
            <person name="Holt D."/>
            <person name="Pandey A."/>
            <person name="Papenfuss A.T."/>
            <person name="Fischer K."/>
        </authorList>
    </citation>
    <scope>NUCLEOTIDE SEQUENCE [LARGE SCALE GENOMIC DNA]</scope>
</reference>
<dbReference type="Proteomes" id="UP000070412">
    <property type="component" value="Unassembled WGS sequence"/>
</dbReference>
<keyword evidence="4 9" id="KW-1133">Transmembrane helix</keyword>
<evidence type="ECO:0000256" key="4">
    <source>
        <dbReference type="ARBA" id="ARBA00022989"/>
    </source>
</evidence>
<keyword evidence="12" id="KW-1185">Reference proteome</keyword>
<feature type="compositionally biased region" description="Polar residues" evidence="8">
    <location>
        <begin position="245"/>
        <end position="262"/>
    </location>
</feature>
<dbReference type="EnsemblMetazoa" id="SSS_3342s_mrna">
    <property type="protein sequence ID" value="KAF7493488.1"/>
    <property type="gene ID" value="SSS_3342"/>
</dbReference>
<feature type="transmembrane region" description="Helical" evidence="9">
    <location>
        <begin position="669"/>
        <end position="688"/>
    </location>
</feature>
<dbReference type="PANTHER" id="PTHR17613:SF14">
    <property type="entry name" value="DEMENTIN, ISOFORM H"/>
    <property type="match status" value="1"/>
</dbReference>
<feature type="region of interest" description="Disordered" evidence="8">
    <location>
        <begin position="245"/>
        <end position="265"/>
    </location>
</feature>
<evidence type="ECO:0000256" key="7">
    <source>
        <dbReference type="SAM" id="Coils"/>
    </source>
</evidence>
<accession>A0A834RBM0</accession>
<feature type="coiled-coil region" evidence="7">
    <location>
        <begin position="322"/>
        <end position="349"/>
    </location>
</feature>
<dbReference type="GO" id="GO:0016020">
    <property type="term" value="C:membrane"/>
    <property type="evidence" value="ECO:0007669"/>
    <property type="project" value="UniProtKB-SubCell"/>
</dbReference>
<feature type="region of interest" description="Disordered" evidence="8">
    <location>
        <begin position="452"/>
        <end position="487"/>
    </location>
</feature>
<feature type="transmembrane region" description="Helical" evidence="9">
    <location>
        <begin position="639"/>
        <end position="662"/>
    </location>
</feature>
<dbReference type="EMBL" id="WVUK01000055">
    <property type="protein sequence ID" value="KAF7493488.1"/>
    <property type="molecule type" value="Genomic_DNA"/>
</dbReference>
<evidence type="ECO:0000313" key="11">
    <source>
        <dbReference type="EnsemblMetazoa" id="KAF7493488.1"/>
    </source>
</evidence>
<protein>
    <submittedName>
        <fullName evidence="10">Transmembrane and coiled-coil domains protein 1</fullName>
    </submittedName>
</protein>
<evidence type="ECO:0000256" key="2">
    <source>
        <dbReference type="ARBA" id="ARBA00008108"/>
    </source>
</evidence>
<evidence type="ECO:0000313" key="12">
    <source>
        <dbReference type="Proteomes" id="UP000070412"/>
    </source>
</evidence>
<sequence>MLRKKPSASVDCDEIVQIDRKSKQSSSFTPSLSNQATKFTNTTPTFTQIDVIDDNLIVPGDSDRKSSGCIGNNFKNVGDDFDDYDNECGDDNGNNKNVVLKNDINIISDDDHDRKPRNSNELNAIQIYHEQKQFQQNHHNQPQQQKLNQLNIHPESSTIVTSSSNSSNLSKLTHRRGFSHGSGATLNPSSSANHKSNIVITSQLGSLNRNITSHSNPSEIFYPIDRRNLFQAEQSLANVMIRKSNSNDQVDSGNGSGSQSALPNDEAKRAIAQIEQKLQKFRKAITEEQMRCNDNVNEYLKLASNAEPSQSQRIKTLFEKNNQKSSQKIARYQKKINQLDEKMEAIKNGGQYHRHTRERLRDVGTNIKEGISGLSGGVIEGIKYGIHTAGETVIAKPKEFFKRSTAESIEKNSIELDHNNEADNCHHQQQLSQNTSGNSGPGVMMMNIGLLNSNSHSHSHSTKCTTDDDSSSITSESGHLAPNLSLNNIPLSGSPSVQKYKKYSNFIEQLQNRIDEKTKDFLLLSEEIISLKKQFQSDTASLNTALLDEKYRVERLEEQLNDLTELHQKEIENLKQTISDLEEKIQYQTEERHRDIHEMLETFQTRISRMEHQQHQHLQQLVNLDSLDNSNARALVLKLINVLLTVLQVILLLVATVANILAPFLQTRARIFTSIFVIILFTIILQHWPDLNVWTKKKIYENSIYVLSLIPFLSIDLGT</sequence>
<dbReference type="Pfam" id="PF10267">
    <property type="entry name" value="Tmemb_cc2"/>
    <property type="match status" value="1"/>
</dbReference>
<reference evidence="10" key="2">
    <citation type="submission" date="2020-01" db="EMBL/GenBank/DDBJ databases">
        <authorList>
            <person name="Korhonen P.K.K."/>
            <person name="Guangxu M.G."/>
            <person name="Wang T.W."/>
            <person name="Stroehlein A.J.S."/>
            <person name="Young N.D."/>
            <person name="Ang C.-S.A."/>
            <person name="Fernando D.W.F."/>
            <person name="Lu H.L."/>
            <person name="Taylor S.T."/>
            <person name="Ehtesham M.E.M."/>
            <person name="Najaraj S.H.N."/>
            <person name="Harsha G.H.G."/>
            <person name="Madugundu A.M."/>
            <person name="Renuse S.R."/>
            <person name="Holt D.H."/>
            <person name="Pandey A.P."/>
            <person name="Papenfuss A.P."/>
            <person name="Gasser R.B.G."/>
            <person name="Fischer K.F."/>
        </authorList>
    </citation>
    <scope>NUCLEOTIDE SEQUENCE</scope>
    <source>
        <strain evidence="10">SSS_KF_BRIS2020</strain>
    </source>
</reference>
<dbReference type="AlphaFoldDB" id="A0A834RBM0"/>
<evidence type="ECO:0000313" key="10">
    <source>
        <dbReference type="EMBL" id="KAF7493488.1"/>
    </source>
</evidence>
<evidence type="ECO:0000256" key="9">
    <source>
        <dbReference type="SAM" id="Phobius"/>
    </source>
</evidence>
<dbReference type="OrthoDB" id="1323at2759"/>